<dbReference type="AlphaFoldDB" id="A0A5B8RCU5"/>
<accession>A0A5B8RCU5</accession>
<name>A0A5B8RCU5_9ZZZZ</name>
<sequence>MDSLDEIINAEAREPKTFHPVHERGQDAWFPGNEAASLLIHVNHIWEDLYALLRVRAGVSDAYTKKLFLRYAVIEVRSLIQVFDRMQVIVMQAPTFDPRERHGWRELTTEEKEQAKELFKPYSEAKKAVSDEVRNVRNAVCAHRENLDWQSVMSFWDAITPELIRPILNAVPAPFNFLKELDLYEWNRTPRDGTVEFIGPMIRPEYFEDDRRT</sequence>
<reference evidence="1" key="1">
    <citation type="submission" date="2019-06" db="EMBL/GenBank/DDBJ databases">
        <authorList>
            <person name="Murdoch R.W."/>
            <person name="Fathepure B."/>
        </authorList>
    </citation>
    <scope>NUCLEOTIDE SEQUENCE</scope>
</reference>
<evidence type="ECO:0000313" key="1">
    <source>
        <dbReference type="EMBL" id="QEA06411.1"/>
    </source>
</evidence>
<evidence type="ECO:0008006" key="2">
    <source>
        <dbReference type="Google" id="ProtNLM"/>
    </source>
</evidence>
<protein>
    <recommendedName>
        <fullName evidence="2">HEPN AbiU2-like domain-containing protein</fullName>
    </recommendedName>
</protein>
<proteinExistence type="predicted"/>
<organism evidence="1">
    <name type="scientific">uncultured organism</name>
    <dbReference type="NCBI Taxonomy" id="155900"/>
    <lineage>
        <taxon>unclassified sequences</taxon>
        <taxon>environmental samples</taxon>
    </lineage>
</organism>
<dbReference type="EMBL" id="MN079142">
    <property type="protein sequence ID" value="QEA06411.1"/>
    <property type="molecule type" value="Genomic_DNA"/>
</dbReference>
<gene>
    <name evidence="1" type="ORF">KBTEX_02749</name>
</gene>